<proteinExistence type="predicted"/>
<dbReference type="AlphaFoldDB" id="A0A5C3NHB1"/>
<dbReference type="PROSITE" id="PS51349">
    <property type="entry name" value="FMN_HYDROXY_ACID_DH_2"/>
    <property type="match status" value="1"/>
</dbReference>
<dbReference type="InterPro" id="IPR000262">
    <property type="entry name" value="FMN-dep_DH"/>
</dbReference>
<evidence type="ECO:0008006" key="7">
    <source>
        <dbReference type="Google" id="ProtNLM"/>
    </source>
</evidence>
<dbReference type="Pfam" id="PF01070">
    <property type="entry name" value="FMN_dh"/>
    <property type="match status" value="1"/>
</dbReference>
<keyword evidence="6" id="KW-1185">Reference proteome</keyword>
<dbReference type="GO" id="GO:0004460">
    <property type="term" value="F:L-lactate dehydrogenase (cytochrome) activity"/>
    <property type="evidence" value="ECO:0007669"/>
    <property type="project" value="TreeGrafter"/>
</dbReference>
<dbReference type="InterPro" id="IPR037396">
    <property type="entry name" value="FMN_HAD"/>
</dbReference>
<dbReference type="Gene3D" id="3.10.120.10">
    <property type="entry name" value="Cytochrome b5-like heme/steroid binding domain"/>
    <property type="match status" value="1"/>
</dbReference>
<protein>
    <recommendedName>
        <fullName evidence="7">Cytochrome b2</fullName>
    </recommendedName>
</protein>
<evidence type="ECO:0000313" key="5">
    <source>
        <dbReference type="EMBL" id="TFK55458.1"/>
    </source>
</evidence>
<gene>
    <name evidence="5" type="ORF">OE88DRAFT_1621132</name>
</gene>
<accession>A0A5C3NHB1</accession>
<dbReference type="GO" id="GO:0006089">
    <property type="term" value="P:lactate metabolic process"/>
    <property type="evidence" value="ECO:0007669"/>
    <property type="project" value="TreeGrafter"/>
</dbReference>
<reference evidence="5 6" key="1">
    <citation type="journal article" date="2019" name="Nat. Ecol. Evol.">
        <title>Megaphylogeny resolves global patterns of mushroom evolution.</title>
        <authorList>
            <person name="Varga T."/>
            <person name="Krizsan K."/>
            <person name="Foldi C."/>
            <person name="Dima B."/>
            <person name="Sanchez-Garcia M."/>
            <person name="Sanchez-Ramirez S."/>
            <person name="Szollosi G.J."/>
            <person name="Szarkandi J.G."/>
            <person name="Papp V."/>
            <person name="Albert L."/>
            <person name="Andreopoulos W."/>
            <person name="Angelini C."/>
            <person name="Antonin V."/>
            <person name="Barry K.W."/>
            <person name="Bougher N.L."/>
            <person name="Buchanan P."/>
            <person name="Buyck B."/>
            <person name="Bense V."/>
            <person name="Catcheside P."/>
            <person name="Chovatia M."/>
            <person name="Cooper J."/>
            <person name="Damon W."/>
            <person name="Desjardin D."/>
            <person name="Finy P."/>
            <person name="Geml J."/>
            <person name="Haridas S."/>
            <person name="Hughes K."/>
            <person name="Justo A."/>
            <person name="Karasinski D."/>
            <person name="Kautmanova I."/>
            <person name="Kiss B."/>
            <person name="Kocsube S."/>
            <person name="Kotiranta H."/>
            <person name="LaButti K.M."/>
            <person name="Lechner B.E."/>
            <person name="Liimatainen K."/>
            <person name="Lipzen A."/>
            <person name="Lukacs Z."/>
            <person name="Mihaltcheva S."/>
            <person name="Morgado L.N."/>
            <person name="Niskanen T."/>
            <person name="Noordeloos M.E."/>
            <person name="Ohm R.A."/>
            <person name="Ortiz-Santana B."/>
            <person name="Ovrebo C."/>
            <person name="Racz N."/>
            <person name="Riley R."/>
            <person name="Savchenko A."/>
            <person name="Shiryaev A."/>
            <person name="Soop K."/>
            <person name="Spirin V."/>
            <person name="Szebenyi C."/>
            <person name="Tomsovsky M."/>
            <person name="Tulloss R.E."/>
            <person name="Uehling J."/>
            <person name="Grigoriev I.V."/>
            <person name="Vagvolgyi C."/>
            <person name="Papp T."/>
            <person name="Martin F.M."/>
            <person name="Miettinen O."/>
            <person name="Hibbett D.S."/>
            <person name="Nagy L.G."/>
        </authorList>
    </citation>
    <scope>NUCLEOTIDE SEQUENCE [LARGE SCALE GENOMIC DNA]</scope>
    <source>
        <strain evidence="5 6">OMC1185</strain>
    </source>
</reference>
<dbReference type="PANTHER" id="PTHR10578:SF101">
    <property type="entry name" value="L-LACTATE DEHYDROGENASE (CYTOCHROME B2)"/>
    <property type="match status" value="1"/>
</dbReference>
<evidence type="ECO:0000259" key="4">
    <source>
        <dbReference type="PROSITE" id="PS51349"/>
    </source>
</evidence>
<comment type="cofactor">
    <cofactor evidence="1">
        <name>FMN</name>
        <dbReference type="ChEBI" id="CHEBI:58210"/>
    </cofactor>
</comment>
<evidence type="ECO:0000313" key="6">
    <source>
        <dbReference type="Proteomes" id="UP000305948"/>
    </source>
</evidence>
<sequence length="475" mass="52186">MSSPKYVSYQEVQKHTSRDSCWMIIDGQVYDAALIMESHPGGSAVLLKSAGKDATKAFKPVHPPGTLSQLPAHAVIGPVDPATVPKEATQLFEEEKRILKARASLPPPSAAINIQDIEELAQQVLSTQAWAYYRSAADHENCKYHPYFENAAAFRRFWFRPRVLNKVSVLSTKTTMLSVPCSLPIYITPTALARLGHPDGEMNFTRAAAKEGLTQGVSDYASCSAEEIMSVKRPDQALYMSTDRKAAESKIRSLEGLGFKALILTVDAIVAGKRELDRRAKADNTSAVGLRSHLNATGSEAGLGVAHVCRCLTFQAGDDIAWIRSLTKLPLVIKGIQSVEDVVIAFNHKVDGVVLSNHGGRSLDFSPAPMTVLYELSQLRPDLLWRSDFEVYLDGGVSRGTDVLKALCLGARAVGMGRPFLYANSLWGEEGCRRVVEIMREEIHTSMRFLGVNSLAQLSPNMVRYVDRDPVRCRL</sequence>
<evidence type="ECO:0000256" key="1">
    <source>
        <dbReference type="ARBA" id="ARBA00001917"/>
    </source>
</evidence>
<evidence type="ECO:0000259" key="3">
    <source>
        <dbReference type="PROSITE" id="PS50255"/>
    </source>
</evidence>
<dbReference type="Pfam" id="PF00173">
    <property type="entry name" value="Cyt-b5"/>
    <property type="match status" value="1"/>
</dbReference>
<keyword evidence="2" id="KW-0560">Oxidoreductase</keyword>
<dbReference type="InterPro" id="IPR013785">
    <property type="entry name" value="Aldolase_TIM"/>
</dbReference>
<dbReference type="SUPFAM" id="SSF55856">
    <property type="entry name" value="Cytochrome b5-like heme/steroid binding domain"/>
    <property type="match status" value="1"/>
</dbReference>
<feature type="domain" description="Cytochrome b5 heme-binding" evidence="3">
    <location>
        <begin position="4"/>
        <end position="80"/>
    </location>
</feature>
<feature type="domain" description="FMN hydroxy acid dehydrogenase" evidence="4">
    <location>
        <begin position="106"/>
        <end position="468"/>
    </location>
</feature>
<dbReference type="OrthoDB" id="1925334at2759"/>
<dbReference type="STRING" id="5364.A0A5C3NHB1"/>
<evidence type="ECO:0000256" key="2">
    <source>
        <dbReference type="ARBA" id="ARBA00023002"/>
    </source>
</evidence>
<dbReference type="InterPro" id="IPR036400">
    <property type="entry name" value="Cyt_B5-like_heme/steroid_sf"/>
</dbReference>
<dbReference type="Gene3D" id="3.20.20.70">
    <property type="entry name" value="Aldolase class I"/>
    <property type="match status" value="1"/>
</dbReference>
<dbReference type="EMBL" id="ML213504">
    <property type="protein sequence ID" value="TFK55458.1"/>
    <property type="molecule type" value="Genomic_DNA"/>
</dbReference>
<dbReference type="SMART" id="SM01117">
    <property type="entry name" value="Cyt-b5"/>
    <property type="match status" value="1"/>
</dbReference>
<dbReference type="Proteomes" id="UP000305948">
    <property type="component" value="Unassembled WGS sequence"/>
</dbReference>
<dbReference type="SUPFAM" id="SSF51395">
    <property type="entry name" value="FMN-linked oxidoreductases"/>
    <property type="match status" value="1"/>
</dbReference>
<dbReference type="PROSITE" id="PS50255">
    <property type="entry name" value="CYTOCHROME_B5_2"/>
    <property type="match status" value="1"/>
</dbReference>
<organism evidence="5 6">
    <name type="scientific">Heliocybe sulcata</name>
    <dbReference type="NCBI Taxonomy" id="5364"/>
    <lineage>
        <taxon>Eukaryota</taxon>
        <taxon>Fungi</taxon>
        <taxon>Dikarya</taxon>
        <taxon>Basidiomycota</taxon>
        <taxon>Agaricomycotina</taxon>
        <taxon>Agaricomycetes</taxon>
        <taxon>Gloeophyllales</taxon>
        <taxon>Gloeophyllaceae</taxon>
        <taxon>Heliocybe</taxon>
    </lineage>
</organism>
<dbReference type="PANTHER" id="PTHR10578">
    <property type="entry name" value="S -2-HYDROXY-ACID OXIDASE-RELATED"/>
    <property type="match status" value="1"/>
</dbReference>
<name>A0A5C3NHB1_9AGAM</name>
<dbReference type="InterPro" id="IPR001199">
    <property type="entry name" value="Cyt_B5-like_heme/steroid-bd"/>
</dbReference>